<dbReference type="PATRIC" id="fig|324602.8.peg.4384"/>
<evidence type="ECO:0000256" key="4">
    <source>
        <dbReference type="ARBA" id="ARBA00022801"/>
    </source>
</evidence>
<evidence type="ECO:0000256" key="3">
    <source>
        <dbReference type="ARBA" id="ARBA00022670"/>
    </source>
</evidence>
<keyword evidence="3" id="KW-0645">Protease</keyword>
<dbReference type="PANTHER" id="PTHR11705">
    <property type="entry name" value="PROTEASE FAMILY M14 CARBOXYPEPTIDASE A,B"/>
    <property type="match status" value="1"/>
</dbReference>
<feature type="domain" description="Peptidase M14" evidence="8">
    <location>
        <begin position="1"/>
        <end position="254"/>
    </location>
</feature>
<dbReference type="RefSeq" id="WP_012259739.1">
    <property type="nucleotide sequence ID" value="NC_010175.1"/>
</dbReference>
<dbReference type="AlphaFoldDB" id="A9WDG7"/>
<name>A9WDG7_CHLAA</name>
<dbReference type="Gene3D" id="3.40.630.10">
    <property type="entry name" value="Zn peptidases"/>
    <property type="match status" value="1"/>
</dbReference>
<keyword evidence="6" id="KW-0482">Metalloprotease</keyword>
<dbReference type="eggNOG" id="COG2866">
    <property type="taxonomic scope" value="Bacteria"/>
</dbReference>
<gene>
    <name evidence="9" type="ordered locus">Caur_3909</name>
</gene>
<dbReference type="Pfam" id="PF00246">
    <property type="entry name" value="Peptidase_M14"/>
    <property type="match status" value="1"/>
</dbReference>
<protein>
    <submittedName>
        <fullName evidence="9">Peptidase M14 carboxypeptidase A</fullName>
    </submittedName>
</protein>
<dbReference type="GO" id="GO:0008270">
    <property type="term" value="F:zinc ion binding"/>
    <property type="evidence" value="ECO:0007669"/>
    <property type="project" value="InterPro"/>
</dbReference>
<dbReference type="STRING" id="324602.Caur_3909"/>
<dbReference type="SMR" id="A9WDG7"/>
<dbReference type="Proteomes" id="UP000002008">
    <property type="component" value="Chromosome"/>
</dbReference>
<keyword evidence="5" id="KW-0862">Zinc</keyword>
<evidence type="ECO:0000259" key="8">
    <source>
        <dbReference type="PROSITE" id="PS52035"/>
    </source>
</evidence>
<dbReference type="SUPFAM" id="SSF53187">
    <property type="entry name" value="Zn-dependent exopeptidases"/>
    <property type="match status" value="1"/>
</dbReference>
<proteinExistence type="inferred from homology"/>
<dbReference type="EnsemblBacteria" id="ABY37086">
    <property type="protein sequence ID" value="ABY37086"/>
    <property type="gene ID" value="Caur_3909"/>
</dbReference>
<evidence type="ECO:0000256" key="7">
    <source>
        <dbReference type="PROSITE-ProRule" id="PRU01379"/>
    </source>
</evidence>
<dbReference type="PANTHER" id="PTHR11705:SF143">
    <property type="entry name" value="SLL0236 PROTEIN"/>
    <property type="match status" value="1"/>
</dbReference>
<sequence length="431" mass="46840">MKYLIFFLFATTTWWSWLSPMQTLPIRTVEVGRSAEGRPIEAVIFGDGPRKLVVIGATHGAPEANTYQLALALIEHFRANPADIPPEVRLVIIPVLNPDGLARGWRFDAAGVDLNRNMDTSHDACPDNDWRQRVQGARGIVSDTGGPYPDSQIESRLIRAFLLDAAGAIFLHSNAGLVFPASCEHPPSIAMAQIYAAAAGYQYARFWDRYTITGGMHDWAGGLGIAAITPELVTGNQPEVAENLAGLRAVLMNAQEVLPLPAEGEVNDMTVPAVIYRFWQALGGEARFGVPLAPAEATATGFRQRFTHAVIEIDETQRDTVRYVRMASLGSEAMTARAYGGTDAIVEAVPWPAGPFADFWQRHGASLVFGDPLSEPFETRLADGSRRIAQYFARAVLLLDPVSGQIDLAPLGLWDAARAELALPSAPQTIR</sequence>
<evidence type="ECO:0000256" key="1">
    <source>
        <dbReference type="ARBA" id="ARBA00001947"/>
    </source>
</evidence>
<keyword evidence="4" id="KW-0378">Hydrolase</keyword>
<evidence type="ECO:0000256" key="5">
    <source>
        <dbReference type="ARBA" id="ARBA00022833"/>
    </source>
</evidence>
<comment type="similarity">
    <text evidence="2 7">Belongs to the peptidase M14 family.</text>
</comment>
<dbReference type="EMBL" id="CP000909">
    <property type="protein sequence ID" value="ABY37086.1"/>
    <property type="molecule type" value="Genomic_DNA"/>
</dbReference>
<feature type="active site" description="Proton donor/acceptor" evidence="7">
    <location>
        <position position="231"/>
    </location>
</feature>
<keyword evidence="10" id="KW-1185">Reference proteome</keyword>
<dbReference type="GO" id="GO:0006508">
    <property type="term" value="P:proteolysis"/>
    <property type="evidence" value="ECO:0007669"/>
    <property type="project" value="UniProtKB-KW"/>
</dbReference>
<accession>A9WDG7</accession>
<evidence type="ECO:0000313" key="10">
    <source>
        <dbReference type="Proteomes" id="UP000002008"/>
    </source>
</evidence>
<dbReference type="PROSITE" id="PS52035">
    <property type="entry name" value="PEPTIDASE_M14"/>
    <property type="match status" value="1"/>
</dbReference>
<evidence type="ECO:0000313" key="9">
    <source>
        <dbReference type="EMBL" id="ABY37086.1"/>
    </source>
</evidence>
<reference evidence="10" key="1">
    <citation type="journal article" date="2011" name="BMC Genomics">
        <title>Complete genome sequence of the filamentous anoxygenic phototrophic bacterium Chloroflexus aurantiacus.</title>
        <authorList>
            <person name="Tang K.H."/>
            <person name="Barry K."/>
            <person name="Chertkov O."/>
            <person name="Dalin E."/>
            <person name="Han C.S."/>
            <person name="Hauser L.J."/>
            <person name="Honchak B.M."/>
            <person name="Karbach L.E."/>
            <person name="Land M.L."/>
            <person name="Lapidus A."/>
            <person name="Larimer F.W."/>
            <person name="Mikhailova N."/>
            <person name="Pitluck S."/>
            <person name="Pierson B.K."/>
            <person name="Blankenship R.E."/>
        </authorList>
    </citation>
    <scope>NUCLEOTIDE SEQUENCE [LARGE SCALE GENOMIC DNA]</scope>
    <source>
        <strain evidence="10">ATCC 29366 / DSM 635 / J-10-fl</strain>
    </source>
</reference>
<keyword evidence="9" id="KW-0121">Carboxypeptidase</keyword>
<dbReference type="HOGENOM" id="CLU_544986_0_0_0"/>
<dbReference type="CDD" id="cd00596">
    <property type="entry name" value="Peptidase_M14_like"/>
    <property type="match status" value="1"/>
</dbReference>
<dbReference type="SMART" id="SM00631">
    <property type="entry name" value="Zn_pept"/>
    <property type="match status" value="1"/>
</dbReference>
<evidence type="ECO:0000256" key="6">
    <source>
        <dbReference type="ARBA" id="ARBA00023049"/>
    </source>
</evidence>
<evidence type="ECO:0000256" key="2">
    <source>
        <dbReference type="ARBA" id="ARBA00005988"/>
    </source>
</evidence>
<organism evidence="9 10">
    <name type="scientific">Chloroflexus aurantiacus (strain ATCC 29366 / DSM 635 / J-10-fl)</name>
    <dbReference type="NCBI Taxonomy" id="324602"/>
    <lineage>
        <taxon>Bacteria</taxon>
        <taxon>Bacillati</taxon>
        <taxon>Chloroflexota</taxon>
        <taxon>Chloroflexia</taxon>
        <taxon>Chloroflexales</taxon>
        <taxon>Chloroflexineae</taxon>
        <taxon>Chloroflexaceae</taxon>
        <taxon>Chloroflexus</taxon>
    </lineage>
</organism>
<dbReference type="KEGG" id="cau:Caur_3909"/>
<dbReference type="InParanoid" id="A9WDG7"/>
<dbReference type="GO" id="GO:0004181">
    <property type="term" value="F:metallocarboxypeptidase activity"/>
    <property type="evidence" value="ECO:0007669"/>
    <property type="project" value="InterPro"/>
</dbReference>
<comment type="cofactor">
    <cofactor evidence="1">
        <name>Zn(2+)</name>
        <dbReference type="ChEBI" id="CHEBI:29105"/>
    </cofactor>
</comment>
<dbReference type="InterPro" id="IPR000834">
    <property type="entry name" value="Peptidase_M14"/>
</dbReference>